<reference evidence="2" key="2">
    <citation type="journal article" date="2019" name="IMA Fungus">
        <title>Genome sequencing and comparison of five Tilletia species to identify candidate genes for the detection of regulated species infecting wheat.</title>
        <authorList>
            <person name="Nguyen H.D.T."/>
            <person name="Sultana T."/>
            <person name="Kesanakurti P."/>
            <person name="Hambleton S."/>
        </authorList>
    </citation>
    <scope>NUCLEOTIDE SEQUENCE</scope>
    <source>
        <strain evidence="2">DAOMC 238032</strain>
    </source>
</reference>
<name>A0A8T8S892_9BASI</name>
<dbReference type="Proteomes" id="UP000077671">
    <property type="component" value="Unassembled WGS sequence"/>
</dbReference>
<comment type="caution">
    <text evidence="2">The sequence shown here is derived from an EMBL/GenBank/DDBJ whole genome shotgun (WGS) entry which is preliminary data.</text>
</comment>
<feature type="non-terminal residue" evidence="2">
    <location>
        <position position="1"/>
    </location>
</feature>
<evidence type="ECO:0000313" key="2">
    <source>
        <dbReference type="EMBL" id="KAE8234969.1"/>
    </source>
</evidence>
<sequence>LAQSIIDHLDDMDAPDVDREDDDPCGQMDEDELTTGPRVMAAHGLTNDGPGCPIADAGEPDYRRSPRPTYDGEDFSAVILHAPKGFTPTTWDVS</sequence>
<feature type="region of interest" description="Disordered" evidence="1">
    <location>
        <begin position="1"/>
        <end position="69"/>
    </location>
</feature>
<evidence type="ECO:0000256" key="1">
    <source>
        <dbReference type="SAM" id="MobiDB-lite"/>
    </source>
</evidence>
<organism evidence="2 3">
    <name type="scientific">Tilletia caries</name>
    <name type="common">wheat bunt fungus</name>
    <dbReference type="NCBI Taxonomy" id="13290"/>
    <lineage>
        <taxon>Eukaryota</taxon>
        <taxon>Fungi</taxon>
        <taxon>Dikarya</taxon>
        <taxon>Basidiomycota</taxon>
        <taxon>Ustilaginomycotina</taxon>
        <taxon>Exobasidiomycetes</taxon>
        <taxon>Tilletiales</taxon>
        <taxon>Tilletiaceae</taxon>
        <taxon>Tilletia</taxon>
    </lineage>
</organism>
<accession>A0A8T8S892</accession>
<gene>
    <name evidence="2" type="ORF">A4X03_0g9963</name>
</gene>
<evidence type="ECO:0000313" key="3">
    <source>
        <dbReference type="Proteomes" id="UP000077671"/>
    </source>
</evidence>
<dbReference type="AlphaFoldDB" id="A0A8T8S892"/>
<feature type="compositionally biased region" description="Acidic residues" evidence="1">
    <location>
        <begin position="10"/>
        <end position="33"/>
    </location>
</feature>
<dbReference type="EMBL" id="LWDD02004625">
    <property type="protein sequence ID" value="KAE8234969.1"/>
    <property type="molecule type" value="Genomic_DNA"/>
</dbReference>
<proteinExistence type="predicted"/>
<reference evidence="2" key="1">
    <citation type="submission" date="2016-04" db="EMBL/GenBank/DDBJ databases">
        <authorList>
            <person name="Nguyen H.D."/>
            <person name="Kesanakurti P."/>
            <person name="Cullis J."/>
            <person name="Levesque C.A."/>
            <person name="Hambleton S."/>
        </authorList>
    </citation>
    <scope>NUCLEOTIDE SEQUENCE</scope>
    <source>
        <strain evidence="2">DAOMC 238032</strain>
    </source>
</reference>
<protein>
    <submittedName>
        <fullName evidence="2">Uncharacterized protein</fullName>
    </submittedName>
</protein>